<dbReference type="AlphaFoldDB" id="A0AA39XW03"/>
<dbReference type="Proteomes" id="UP001174936">
    <property type="component" value="Unassembled WGS sequence"/>
</dbReference>
<accession>A0AA39XW03</accession>
<keyword evidence="3" id="KW-1185">Reference proteome</keyword>
<evidence type="ECO:0000256" key="1">
    <source>
        <dbReference type="SAM" id="SignalP"/>
    </source>
</evidence>
<name>A0AA39XW03_9PEZI</name>
<evidence type="ECO:0000313" key="2">
    <source>
        <dbReference type="EMBL" id="KAK0641293.1"/>
    </source>
</evidence>
<dbReference type="InterPro" id="IPR025975">
    <property type="entry name" value="Polysacc_lyase"/>
</dbReference>
<dbReference type="EMBL" id="JAULSV010000006">
    <property type="protein sequence ID" value="KAK0641293.1"/>
    <property type="molecule type" value="Genomic_DNA"/>
</dbReference>
<evidence type="ECO:0000313" key="3">
    <source>
        <dbReference type="Proteomes" id="UP001174936"/>
    </source>
</evidence>
<comment type="caution">
    <text evidence="2">The sequence shown here is derived from an EMBL/GenBank/DDBJ whole genome shotgun (WGS) entry which is preliminary data.</text>
</comment>
<feature type="chain" id="PRO_5041380969" evidence="1">
    <location>
        <begin position="18"/>
        <end position="248"/>
    </location>
</feature>
<gene>
    <name evidence="2" type="ORF">B0T16DRAFT_213254</name>
</gene>
<organism evidence="2 3">
    <name type="scientific">Cercophora newfieldiana</name>
    <dbReference type="NCBI Taxonomy" id="92897"/>
    <lineage>
        <taxon>Eukaryota</taxon>
        <taxon>Fungi</taxon>
        <taxon>Dikarya</taxon>
        <taxon>Ascomycota</taxon>
        <taxon>Pezizomycotina</taxon>
        <taxon>Sordariomycetes</taxon>
        <taxon>Sordariomycetidae</taxon>
        <taxon>Sordariales</taxon>
        <taxon>Lasiosphaeriaceae</taxon>
        <taxon>Cercophora</taxon>
    </lineage>
</organism>
<dbReference type="Gene3D" id="2.60.120.200">
    <property type="match status" value="1"/>
</dbReference>
<feature type="signal peptide" evidence="1">
    <location>
        <begin position="1"/>
        <end position="17"/>
    </location>
</feature>
<dbReference type="GO" id="GO:0016829">
    <property type="term" value="F:lyase activity"/>
    <property type="evidence" value="ECO:0007669"/>
    <property type="project" value="UniProtKB-KW"/>
</dbReference>
<dbReference type="Pfam" id="PF14099">
    <property type="entry name" value="Polysacc_lyase"/>
    <property type="match status" value="1"/>
</dbReference>
<protein>
    <submittedName>
        <fullName evidence="2">Polysaccharide lyase</fullName>
    </submittedName>
</protein>
<proteinExistence type="predicted"/>
<sequence length="248" mass="28284">MHLPSLLALGLPAVASATRLFTNHGTTSGWSNSYKEHKGEILQVPKVVKSGPTALKMTQTYDPSYTGLYHAEVHAYNAYSHGDERAYGFWFRLPKDWEFTPDQGFNIAQFIAQFPGMCDEWMPSTMIWVSERTLWTRRKYGSLCPSTSQKTKSINTGRNVTAGVWHKVVVQAKWVPDDSGYFRLWYDGEKVVDEAGVPTTIAEDMPFQFRVGLYANSWNKGYKGNQPFRQVWFDEIAFGTELRDADTR</sequence>
<keyword evidence="2" id="KW-0456">Lyase</keyword>
<reference evidence="2" key="1">
    <citation type="submission" date="2023-06" db="EMBL/GenBank/DDBJ databases">
        <title>Genome-scale phylogeny and comparative genomics of the fungal order Sordariales.</title>
        <authorList>
            <consortium name="Lawrence Berkeley National Laboratory"/>
            <person name="Hensen N."/>
            <person name="Bonometti L."/>
            <person name="Westerberg I."/>
            <person name="Brannstrom I.O."/>
            <person name="Guillou S."/>
            <person name="Cros-Aarteil S."/>
            <person name="Calhoun S."/>
            <person name="Haridas S."/>
            <person name="Kuo A."/>
            <person name="Mondo S."/>
            <person name="Pangilinan J."/>
            <person name="Riley R."/>
            <person name="Labutti K."/>
            <person name="Andreopoulos B."/>
            <person name="Lipzen A."/>
            <person name="Chen C."/>
            <person name="Yanf M."/>
            <person name="Daum C."/>
            <person name="Ng V."/>
            <person name="Clum A."/>
            <person name="Steindorff A."/>
            <person name="Ohm R."/>
            <person name="Martin F."/>
            <person name="Silar P."/>
            <person name="Natvig D."/>
            <person name="Lalanne C."/>
            <person name="Gautier V."/>
            <person name="Ament-Velasquez S.L."/>
            <person name="Kruys A."/>
            <person name="Hutchinson M.I."/>
            <person name="Powell A.J."/>
            <person name="Barry K."/>
            <person name="Miller A.N."/>
            <person name="Grigoriev I.V."/>
            <person name="Debuchy R."/>
            <person name="Gladieux P."/>
            <person name="Thoren M.H."/>
            <person name="Johannesson H."/>
        </authorList>
    </citation>
    <scope>NUCLEOTIDE SEQUENCE</scope>
    <source>
        <strain evidence="2">SMH2532-1</strain>
    </source>
</reference>
<keyword evidence="1" id="KW-0732">Signal</keyword>